<reference evidence="2 3" key="1">
    <citation type="submission" date="2020-04" db="EMBL/GenBank/DDBJ databases">
        <authorList>
            <person name="Depoorter E."/>
        </authorList>
    </citation>
    <scope>NUCLEOTIDE SEQUENCE [LARGE SCALE GENOMIC DNA]</scope>
    <source>
        <strain evidence="2 3">BCC0217</strain>
    </source>
</reference>
<gene>
    <name evidence="2" type="ORF">BLA3211_05093</name>
</gene>
<proteinExistence type="predicted"/>
<dbReference type="PROSITE" id="PS51257">
    <property type="entry name" value="PROKAR_LIPOPROTEIN"/>
    <property type="match status" value="1"/>
</dbReference>
<organism evidence="2 3">
    <name type="scientific">Burkholderia aenigmatica</name>
    <dbReference type="NCBI Taxonomy" id="2015348"/>
    <lineage>
        <taxon>Bacteria</taxon>
        <taxon>Pseudomonadati</taxon>
        <taxon>Pseudomonadota</taxon>
        <taxon>Betaproteobacteria</taxon>
        <taxon>Burkholderiales</taxon>
        <taxon>Burkholderiaceae</taxon>
        <taxon>Burkholderia</taxon>
        <taxon>Burkholderia cepacia complex</taxon>
    </lineage>
</organism>
<name>A0A6J5JB81_9BURK</name>
<sequence length="263" mass="29896">MKAKTRFKTIFMVMVPVVVLATAGYGCSKSSSQPQITFPSPPSQSQAEAFARQDALRYTTNEVCDDYRNWPVVYDFDAPVYTEIKYTLALMEALADAGFVTRRVVQNRNAGPVQFYPHEKRIYDIVPQAKPYVREQRNQAGPSGAGGSSKALCFGRYVYDHFTSLEADSFVGDSSDRSRINGSVYKDLDGAYRTDVRYSIRAEQGFEDWANSIDMQLHGHKVRNEAEYYPFRRLGDMTVWSIGLEKYVSLEYSEGKWKFAPKP</sequence>
<evidence type="ECO:0008006" key="4">
    <source>
        <dbReference type="Google" id="ProtNLM"/>
    </source>
</evidence>
<dbReference type="AlphaFoldDB" id="A0A6J5JB81"/>
<dbReference type="RefSeq" id="WP_175222591.1">
    <property type="nucleotide sequence ID" value="NZ_CABWIL020000019.1"/>
</dbReference>
<dbReference type="EMBL" id="CABWIL020000019">
    <property type="protein sequence ID" value="CAB3968651.1"/>
    <property type="molecule type" value="Genomic_DNA"/>
</dbReference>
<feature type="chain" id="PRO_5027063597" description="Lipoprotein" evidence="1">
    <location>
        <begin position="24"/>
        <end position="263"/>
    </location>
</feature>
<evidence type="ECO:0000313" key="3">
    <source>
        <dbReference type="Proteomes" id="UP000494301"/>
    </source>
</evidence>
<keyword evidence="1" id="KW-0732">Signal</keyword>
<feature type="signal peptide" evidence="1">
    <location>
        <begin position="1"/>
        <end position="23"/>
    </location>
</feature>
<evidence type="ECO:0000256" key="1">
    <source>
        <dbReference type="SAM" id="SignalP"/>
    </source>
</evidence>
<accession>A0A6J5JB81</accession>
<evidence type="ECO:0000313" key="2">
    <source>
        <dbReference type="EMBL" id="CAB3968651.1"/>
    </source>
</evidence>
<protein>
    <recommendedName>
        <fullName evidence="4">Lipoprotein</fullName>
    </recommendedName>
</protein>
<dbReference type="Proteomes" id="UP000494301">
    <property type="component" value="Unassembled WGS sequence"/>
</dbReference>